<evidence type="ECO:0000313" key="1">
    <source>
        <dbReference type="EMBL" id="RRT62324.1"/>
    </source>
</evidence>
<dbReference type="EMBL" id="AMZH03007026">
    <property type="protein sequence ID" value="RRT62324.1"/>
    <property type="molecule type" value="Genomic_DNA"/>
</dbReference>
<name>A0A426ZEB9_ENSVE</name>
<comment type="caution">
    <text evidence="1">The sequence shown here is derived from an EMBL/GenBank/DDBJ whole genome shotgun (WGS) entry which is preliminary data.</text>
</comment>
<dbReference type="AlphaFoldDB" id="A0A426ZEB9"/>
<protein>
    <submittedName>
        <fullName evidence="1">Uncharacterized protein</fullName>
    </submittedName>
</protein>
<dbReference type="Proteomes" id="UP000287651">
    <property type="component" value="Unassembled WGS sequence"/>
</dbReference>
<reference evidence="1 2" key="1">
    <citation type="journal article" date="2014" name="Agronomy (Basel)">
        <title>A Draft Genome Sequence for Ensete ventricosum, the Drought-Tolerant Tree Against Hunger.</title>
        <authorList>
            <person name="Harrison J."/>
            <person name="Moore K.A."/>
            <person name="Paszkiewicz K."/>
            <person name="Jones T."/>
            <person name="Grant M."/>
            <person name="Ambacheew D."/>
            <person name="Muzemil S."/>
            <person name="Studholme D.J."/>
        </authorList>
    </citation>
    <scope>NUCLEOTIDE SEQUENCE [LARGE SCALE GENOMIC DNA]</scope>
</reference>
<accession>A0A426ZEB9</accession>
<sequence length="141" mass="15478">MLCRTANAKSAKPVTMWYQSGTSICRNTRHTNMRDLAGMIGAAGELDCFSAHIRLREPSKSEDKTECKSTNSRAMDLAASWYRRDETSVESSIPCSPGGRALVVKGAEEPSSLTFSTIKRMGEVEYPSSLTYPVEELCISS</sequence>
<proteinExistence type="predicted"/>
<organism evidence="1 2">
    <name type="scientific">Ensete ventricosum</name>
    <name type="common">Abyssinian banana</name>
    <name type="synonym">Musa ensete</name>
    <dbReference type="NCBI Taxonomy" id="4639"/>
    <lineage>
        <taxon>Eukaryota</taxon>
        <taxon>Viridiplantae</taxon>
        <taxon>Streptophyta</taxon>
        <taxon>Embryophyta</taxon>
        <taxon>Tracheophyta</taxon>
        <taxon>Spermatophyta</taxon>
        <taxon>Magnoliopsida</taxon>
        <taxon>Liliopsida</taxon>
        <taxon>Zingiberales</taxon>
        <taxon>Musaceae</taxon>
        <taxon>Ensete</taxon>
    </lineage>
</organism>
<evidence type="ECO:0000313" key="2">
    <source>
        <dbReference type="Proteomes" id="UP000287651"/>
    </source>
</evidence>
<gene>
    <name evidence="1" type="ORF">B296_00024504</name>
</gene>
<feature type="non-terminal residue" evidence="1">
    <location>
        <position position="141"/>
    </location>
</feature>